<dbReference type="EMBL" id="PGOL01001262">
    <property type="protein sequence ID" value="PKI59624.1"/>
    <property type="molecule type" value="Genomic_DNA"/>
</dbReference>
<evidence type="ECO:0000313" key="3">
    <source>
        <dbReference type="Proteomes" id="UP000233551"/>
    </source>
</evidence>
<reference evidence="2 3" key="1">
    <citation type="submission" date="2017-11" db="EMBL/GenBank/DDBJ databases">
        <title>De-novo sequencing of pomegranate (Punica granatum L.) genome.</title>
        <authorList>
            <person name="Akparov Z."/>
            <person name="Amiraslanov A."/>
            <person name="Hajiyeva S."/>
            <person name="Abbasov M."/>
            <person name="Kaur K."/>
            <person name="Hamwieh A."/>
            <person name="Solovyev V."/>
            <person name="Salamov A."/>
            <person name="Braich B."/>
            <person name="Kosarev P."/>
            <person name="Mahmoud A."/>
            <person name="Hajiyev E."/>
            <person name="Babayeva S."/>
            <person name="Izzatullayeva V."/>
            <person name="Mammadov A."/>
            <person name="Mammadov A."/>
            <person name="Sharifova S."/>
            <person name="Ojaghi J."/>
            <person name="Eynullazada K."/>
            <person name="Bayramov B."/>
            <person name="Abdulazimova A."/>
            <person name="Shahmuradov I."/>
        </authorList>
    </citation>
    <scope>NUCLEOTIDE SEQUENCE [LARGE SCALE GENOMIC DNA]</scope>
    <source>
        <strain evidence="3">cv. AG2017</strain>
        <tissue evidence="2">Leaf</tissue>
    </source>
</reference>
<comment type="caution">
    <text evidence="2">The sequence shown here is derived from an EMBL/GenBank/DDBJ whole genome shotgun (WGS) entry which is preliminary data.</text>
</comment>
<feature type="region of interest" description="Disordered" evidence="1">
    <location>
        <begin position="44"/>
        <end position="135"/>
    </location>
</feature>
<name>A0A2I0JTJ9_PUNGR</name>
<organism evidence="2 3">
    <name type="scientific">Punica granatum</name>
    <name type="common">Pomegranate</name>
    <dbReference type="NCBI Taxonomy" id="22663"/>
    <lineage>
        <taxon>Eukaryota</taxon>
        <taxon>Viridiplantae</taxon>
        <taxon>Streptophyta</taxon>
        <taxon>Embryophyta</taxon>
        <taxon>Tracheophyta</taxon>
        <taxon>Spermatophyta</taxon>
        <taxon>Magnoliopsida</taxon>
        <taxon>eudicotyledons</taxon>
        <taxon>Gunneridae</taxon>
        <taxon>Pentapetalae</taxon>
        <taxon>rosids</taxon>
        <taxon>malvids</taxon>
        <taxon>Myrtales</taxon>
        <taxon>Lythraceae</taxon>
        <taxon>Punica</taxon>
    </lineage>
</organism>
<keyword evidence="3" id="KW-1185">Reference proteome</keyword>
<evidence type="ECO:0000313" key="2">
    <source>
        <dbReference type="EMBL" id="PKI59624.1"/>
    </source>
</evidence>
<evidence type="ECO:0000256" key="1">
    <source>
        <dbReference type="SAM" id="MobiDB-lite"/>
    </source>
</evidence>
<dbReference type="AlphaFoldDB" id="A0A2I0JTJ9"/>
<proteinExistence type="predicted"/>
<dbReference type="Proteomes" id="UP000233551">
    <property type="component" value="Unassembled WGS sequence"/>
</dbReference>
<sequence length="135" mass="15180">MTLQNSTWLPEECFSGRERLPASLRGIFMANRDHIDPRIPRDIWETLRKPRSQVPKSPPANDLGDRTGNQSSLELPPVFLQAKWDPQLSPAKSQATAQPQQPRLNPEPWLGHIKPRLFPMAGGSKEASSFPPPQI</sequence>
<gene>
    <name evidence="2" type="ORF">CRG98_019984</name>
</gene>
<accession>A0A2I0JTJ9</accession>
<protein>
    <submittedName>
        <fullName evidence="2">Uncharacterized protein</fullName>
    </submittedName>
</protein>
<feature type="compositionally biased region" description="Polar residues" evidence="1">
    <location>
        <begin position="90"/>
        <end position="103"/>
    </location>
</feature>